<dbReference type="PANTHER" id="PTHR48014">
    <property type="entry name" value="SERINE/THREONINE-PROTEIN KINASE FRAY2"/>
    <property type="match status" value="1"/>
</dbReference>
<feature type="compositionally biased region" description="Low complexity" evidence="6">
    <location>
        <begin position="32"/>
        <end position="41"/>
    </location>
</feature>
<reference evidence="8 9" key="2">
    <citation type="submission" date="2016-08" db="EMBL/GenBank/DDBJ databases">
        <title>Pervasive Adenine N6-methylation of Active Genes in Fungi.</title>
        <authorList>
            <consortium name="DOE Joint Genome Institute"/>
            <person name="Mondo S.J."/>
            <person name="Dannebaum R.O."/>
            <person name="Kuo R.C."/>
            <person name="Labutti K."/>
            <person name="Haridas S."/>
            <person name="Kuo A."/>
            <person name="Salamov A."/>
            <person name="Ahrendt S.R."/>
            <person name="Lipzen A."/>
            <person name="Sullivan W."/>
            <person name="Andreopoulos W.B."/>
            <person name="Clum A."/>
            <person name="Lindquist E."/>
            <person name="Daum C."/>
            <person name="Ramamoorthy G.K."/>
            <person name="Gryganskyi A."/>
            <person name="Culley D."/>
            <person name="Magnuson J.K."/>
            <person name="James T.Y."/>
            <person name="O'Malley M.A."/>
            <person name="Stajich J.E."/>
            <person name="Spatafora J.W."/>
            <person name="Visel A."/>
            <person name="Grigoriev I.V."/>
        </authorList>
    </citation>
    <scope>NUCLEOTIDE SEQUENCE [LARGE SCALE GENOMIC DNA]</scope>
    <source>
        <strain evidence="8 9">S4</strain>
    </source>
</reference>
<evidence type="ECO:0000256" key="2">
    <source>
        <dbReference type="ARBA" id="ARBA00022741"/>
    </source>
</evidence>
<dbReference type="GO" id="GO:0005524">
    <property type="term" value="F:ATP binding"/>
    <property type="evidence" value="ECO:0007669"/>
    <property type="project" value="UniProtKB-UniRule"/>
</dbReference>
<feature type="non-terminal residue" evidence="8">
    <location>
        <position position="1"/>
    </location>
</feature>
<keyword evidence="8" id="KW-0808">Transferase</keyword>
<sequence>SSPSRRKASFVERTSAAIEAKFSPSMLRKSSSHSVHSITSSPAVDKSGNGNSDNSTSEDVQQYSMAVSDYEIGNPIGYGSSAVVYIAKYKPLNKNVAIKMIDLDMFERNQIDELRREIQIMNLCRHPNLLTVFGSFVNGSKLYIVTPYLSAGSCLNLMKYAYPDGFEELVIATILKQALQGLDYLHKSKLIHRDVKAGNLLIDEDGLVRLGDFGVSSSLMETGERKGLRKTFVGTPCWMAPEVMEQSGYNYKADIWSFGITALELATGHAPFAKYPPIKVLMLTLQNEPPTLDRDQASHKFSKTFKEMIDSCLVKDPTKRPTSEKLLQHPFFKQAKKKSYLVSTILHNVPPLTQ</sequence>
<protein>
    <submittedName>
        <fullName evidence="8">Kinase-like protein</fullName>
    </submittedName>
</protein>
<evidence type="ECO:0000256" key="1">
    <source>
        <dbReference type="ARBA" id="ARBA00008874"/>
    </source>
</evidence>
<dbReference type="PROSITE" id="PS00108">
    <property type="entry name" value="PROTEIN_KINASE_ST"/>
    <property type="match status" value="1"/>
</dbReference>
<feature type="domain" description="Protein kinase" evidence="7">
    <location>
        <begin position="70"/>
        <end position="332"/>
    </location>
</feature>
<comment type="caution">
    <text evidence="8">The sequence shown here is derived from an EMBL/GenBank/DDBJ whole genome shotgun (WGS) entry which is preliminary data.</text>
</comment>
<keyword evidence="5" id="KW-0723">Serine/threonine-protein kinase</keyword>
<dbReference type="Gene3D" id="3.30.200.20">
    <property type="entry name" value="Phosphorylase Kinase, domain 1"/>
    <property type="match status" value="1"/>
</dbReference>
<keyword evidence="9" id="KW-1185">Reference proteome</keyword>
<dbReference type="InterPro" id="IPR000719">
    <property type="entry name" value="Prot_kinase_dom"/>
</dbReference>
<proteinExistence type="inferred from homology"/>
<evidence type="ECO:0000256" key="3">
    <source>
        <dbReference type="ARBA" id="ARBA00022840"/>
    </source>
</evidence>
<dbReference type="AlphaFoldDB" id="A0A1Y1X1Z6"/>
<evidence type="ECO:0000259" key="7">
    <source>
        <dbReference type="PROSITE" id="PS50011"/>
    </source>
</evidence>
<dbReference type="PANTHER" id="PTHR48014:SF21">
    <property type="entry name" value="SERINE_THREONINE-PROTEIN KINASE FRAY2"/>
    <property type="match status" value="1"/>
</dbReference>
<keyword evidence="2 4" id="KW-0547">Nucleotide-binding</keyword>
<feature type="compositionally biased region" description="Polar residues" evidence="6">
    <location>
        <begin position="48"/>
        <end position="59"/>
    </location>
</feature>
<dbReference type="STRING" id="1754192.A0A1Y1X1Z6"/>
<comment type="similarity">
    <text evidence="1">Belongs to the protein kinase superfamily. STE Ser/Thr protein kinase family. STE20 subfamily.</text>
</comment>
<dbReference type="InterPro" id="IPR047173">
    <property type="entry name" value="STRAD_A/B-like"/>
</dbReference>
<reference evidence="8 9" key="1">
    <citation type="submission" date="2016-08" db="EMBL/GenBank/DDBJ databases">
        <title>A Parts List for Fungal Cellulosomes Revealed by Comparative Genomics.</title>
        <authorList>
            <consortium name="DOE Joint Genome Institute"/>
            <person name="Haitjema C.H."/>
            <person name="Gilmore S.P."/>
            <person name="Henske J.K."/>
            <person name="Solomon K.V."/>
            <person name="De Groot R."/>
            <person name="Kuo A."/>
            <person name="Mondo S.J."/>
            <person name="Salamov A.A."/>
            <person name="Labutti K."/>
            <person name="Zhao Z."/>
            <person name="Chiniquy J."/>
            <person name="Barry K."/>
            <person name="Brewer H.M."/>
            <person name="Purvine S.O."/>
            <person name="Wright A.T."/>
            <person name="Boxma B."/>
            <person name="Van Alen T."/>
            <person name="Hackstein J.H."/>
            <person name="Baker S.E."/>
            <person name="Grigoriev I.V."/>
            <person name="O'Malley M.A."/>
        </authorList>
    </citation>
    <scope>NUCLEOTIDE SEQUENCE [LARGE SCALE GENOMIC DNA]</scope>
    <source>
        <strain evidence="8 9">S4</strain>
    </source>
</reference>
<feature type="binding site" evidence="4">
    <location>
        <position position="99"/>
    </location>
    <ligand>
        <name>ATP</name>
        <dbReference type="ChEBI" id="CHEBI:30616"/>
    </ligand>
</feature>
<dbReference type="SMART" id="SM00220">
    <property type="entry name" value="S_TKc"/>
    <property type="match status" value="1"/>
</dbReference>
<feature type="region of interest" description="Disordered" evidence="6">
    <location>
        <begin position="22"/>
        <end position="59"/>
    </location>
</feature>
<dbReference type="Pfam" id="PF00069">
    <property type="entry name" value="Pkinase"/>
    <property type="match status" value="1"/>
</dbReference>
<feature type="non-terminal residue" evidence="8">
    <location>
        <position position="354"/>
    </location>
</feature>
<dbReference type="EMBL" id="MCFG01000175">
    <property type="protein sequence ID" value="ORX79436.1"/>
    <property type="molecule type" value="Genomic_DNA"/>
</dbReference>
<dbReference type="PROSITE" id="PS00107">
    <property type="entry name" value="PROTEIN_KINASE_ATP"/>
    <property type="match status" value="1"/>
</dbReference>
<dbReference type="OrthoDB" id="248923at2759"/>
<dbReference type="GO" id="GO:0004674">
    <property type="term" value="F:protein serine/threonine kinase activity"/>
    <property type="evidence" value="ECO:0007669"/>
    <property type="project" value="UniProtKB-KW"/>
</dbReference>
<dbReference type="FunFam" id="1.10.510.10:FF:000947">
    <property type="entry name" value="serine/threonine-protein kinase OSR1"/>
    <property type="match status" value="1"/>
</dbReference>
<dbReference type="Gene3D" id="1.10.510.10">
    <property type="entry name" value="Transferase(Phosphotransferase) domain 1"/>
    <property type="match status" value="1"/>
</dbReference>
<evidence type="ECO:0000256" key="5">
    <source>
        <dbReference type="RuleBase" id="RU000304"/>
    </source>
</evidence>
<evidence type="ECO:0000256" key="4">
    <source>
        <dbReference type="PROSITE-ProRule" id="PRU10141"/>
    </source>
</evidence>
<accession>A0A1Y1X1Z6</accession>
<keyword evidence="8" id="KW-0418">Kinase</keyword>
<name>A0A1Y1X1Z6_9FUNG</name>
<gene>
    <name evidence="8" type="ORF">BCR32DRAFT_186961</name>
</gene>
<dbReference type="GO" id="GO:0043539">
    <property type="term" value="F:protein serine/threonine kinase activator activity"/>
    <property type="evidence" value="ECO:0007669"/>
    <property type="project" value="InterPro"/>
</dbReference>
<dbReference type="InterPro" id="IPR008271">
    <property type="entry name" value="Ser/Thr_kinase_AS"/>
</dbReference>
<evidence type="ECO:0000256" key="6">
    <source>
        <dbReference type="SAM" id="MobiDB-lite"/>
    </source>
</evidence>
<dbReference type="Proteomes" id="UP000193944">
    <property type="component" value="Unassembled WGS sequence"/>
</dbReference>
<keyword evidence="3 4" id="KW-0067">ATP-binding</keyword>
<evidence type="ECO:0000313" key="9">
    <source>
        <dbReference type="Proteomes" id="UP000193944"/>
    </source>
</evidence>
<dbReference type="SUPFAM" id="SSF56112">
    <property type="entry name" value="Protein kinase-like (PK-like)"/>
    <property type="match status" value="1"/>
</dbReference>
<dbReference type="InterPro" id="IPR017441">
    <property type="entry name" value="Protein_kinase_ATP_BS"/>
</dbReference>
<evidence type="ECO:0000313" key="8">
    <source>
        <dbReference type="EMBL" id="ORX79436.1"/>
    </source>
</evidence>
<organism evidence="8 9">
    <name type="scientific">Anaeromyces robustus</name>
    <dbReference type="NCBI Taxonomy" id="1754192"/>
    <lineage>
        <taxon>Eukaryota</taxon>
        <taxon>Fungi</taxon>
        <taxon>Fungi incertae sedis</taxon>
        <taxon>Chytridiomycota</taxon>
        <taxon>Chytridiomycota incertae sedis</taxon>
        <taxon>Neocallimastigomycetes</taxon>
        <taxon>Neocallimastigales</taxon>
        <taxon>Neocallimastigaceae</taxon>
        <taxon>Anaeromyces</taxon>
    </lineage>
</organism>
<dbReference type="InterPro" id="IPR011009">
    <property type="entry name" value="Kinase-like_dom_sf"/>
</dbReference>
<dbReference type="PROSITE" id="PS50011">
    <property type="entry name" value="PROTEIN_KINASE_DOM"/>
    <property type="match status" value="1"/>
</dbReference>